<accession>A0AAN9K937</accession>
<sequence>MTTLINLSFCKQCLSLRNTIPVIGLSFGEVLDWRFLLCTPCHLLRFGHDVLWARCCEIGPKVLSHSLLASHPLHGIEYTCMANFHRASVTPHRNELRAPLFQGRRR</sequence>
<gene>
    <name evidence="1" type="ORF">VNO77_37715</name>
</gene>
<evidence type="ECO:0000313" key="2">
    <source>
        <dbReference type="Proteomes" id="UP001367508"/>
    </source>
</evidence>
<dbReference type="Proteomes" id="UP001367508">
    <property type="component" value="Unassembled WGS sequence"/>
</dbReference>
<protein>
    <submittedName>
        <fullName evidence="1">Uncharacterized protein</fullName>
    </submittedName>
</protein>
<organism evidence="1 2">
    <name type="scientific">Canavalia gladiata</name>
    <name type="common">Sword bean</name>
    <name type="synonym">Dolichos gladiatus</name>
    <dbReference type="NCBI Taxonomy" id="3824"/>
    <lineage>
        <taxon>Eukaryota</taxon>
        <taxon>Viridiplantae</taxon>
        <taxon>Streptophyta</taxon>
        <taxon>Embryophyta</taxon>
        <taxon>Tracheophyta</taxon>
        <taxon>Spermatophyta</taxon>
        <taxon>Magnoliopsida</taxon>
        <taxon>eudicotyledons</taxon>
        <taxon>Gunneridae</taxon>
        <taxon>Pentapetalae</taxon>
        <taxon>rosids</taxon>
        <taxon>fabids</taxon>
        <taxon>Fabales</taxon>
        <taxon>Fabaceae</taxon>
        <taxon>Papilionoideae</taxon>
        <taxon>50 kb inversion clade</taxon>
        <taxon>NPAAA clade</taxon>
        <taxon>indigoferoid/millettioid clade</taxon>
        <taxon>Phaseoleae</taxon>
        <taxon>Canavalia</taxon>
    </lineage>
</organism>
<dbReference type="EMBL" id="JAYMYQ010000009">
    <property type="protein sequence ID" value="KAK7313200.1"/>
    <property type="molecule type" value="Genomic_DNA"/>
</dbReference>
<reference evidence="1 2" key="1">
    <citation type="submission" date="2024-01" db="EMBL/GenBank/DDBJ databases">
        <title>The genomes of 5 underutilized Papilionoideae crops provide insights into root nodulation and disease resistanc.</title>
        <authorList>
            <person name="Jiang F."/>
        </authorList>
    </citation>
    <scope>NUCLEOTIDE SEQUENCE [LARGE SCALE GENOMIC DNA]</scope>
    <source>
        <strain evidence="1">LVBAO_FW01</strain>
        <tissue evidence="1">Leaves</tissue>
    </source>
</reference>
<proteinExistence type="predicted"/>
<keyword evidence="2" id="KW-1185">Reference proteome</keyword>
<evidence type="ECO:0000313" key="1">
    <source>
        <dbReference type="EMBL" id="KAK7313200.1"/>
    </source>
</evidence>
<name>A0AAN9K937_CANGL</name>
<comment type="caution">
    <text evidence="1">The sequence shown here is derived from an EMBL/GenBank/DDBJ whole genome shotgun (WGS) entry which is preliminary data.</text>
</comment>
<dbReference type="AlphaFoldDB" id="A0AAN9K937"/>